<dbReference type="KEGG" id="mes:Meso_3268"/>
<protein>
    <submittedName>
        <fullName evidence="8">HpcH/HpaI aldolase</fullName>
    </submittedName>
</protein>
<feature type="domain" description="HpcH/HpaI aldolase/citrate lyase" evidence="7">
    <location>
        <begin position="14"/>
        <end position="229"/>
    </location>
</feature>
<dbReference type="eggNOG" id="COG2301">
    <property type="taxonomic scope" value="Bacteria"/>
</dbReference>
<feature type="binding site" evidence="5">
    <location>
        <position position="133"/>
    </location>
    <ligand>
        <name>substrate</name>
    </ligand>
</feature>
<dbReference type="STRING" id="266779.Meso_3268"/>
<comment type="cofactor">
    <cofactor evidence="1">
        <name>Mg(2+)</name>
        <dbReference type="ChEBI" id="CHEBI:18420"/>
    </cofactor>
</comment>
<dbReference type="InterPro" id="IPR015813">
    <property type="entry name" value="Pyrv/PenolPyrv_kinase-like_dom"/>
</dbReference>
<evidence type="ECO:0000256" key="3">
    <source>
        <dbReference type="ARBA" id="ARBA00022723"/>
    </source>
</evidence>
<dbReference type="PANTHER" id="PTHR32308:SF10">
    <property type="entry name" value="CITRATE LYASE SUBUNIT BETA"/>
    <property type="match status" value="1"/>
</dbReference>
<comment type="similarity">
    <text evidence="2">Belongs to the HpcH/HpaI aldolase family.</text>
</comment>
<evidence type="ECO:0000256" key="5">
    <source>
        <dbReference type="PIRSR" id="PIRSR015582-1"/>
    </source>
</evidence>
<dbReference type="InterPro" id="IPR040442">
    <property type="entry name" value="Pyrv_kinase-like_dom_sf"/>
</dbReference>
<dbReference type="GO" id="GO:0006107">
    <property type="term" value="P:oxaloacetate metabolic process"/>
    <property type="evidence" value="ECO:0007669"/>
    <property type="project" value="TreeGrafter"/>
</dbReference>
<organism evidence="8">
    <name type="scientific">Chelativorans sp. (strain BNC1)</name>
    <dbReference type="NCBI Taxonomy" id="266779"/>
    <lineage>
        <taxon>Bacteria</taxon>
        <taxon>Pseudomonadati</taxon>
        <taxon>Pseudomonadota</taxon>
        <taxon>Alphaproteobacteria</taxon>
        <taxon>Hyphomicrobiales</taxon>
        <taxon>Phyllobacteriaceae</taxon>
        <taxon>Chelativorans</taxon>
    </lineage>
</organism>
<feature type="binding site" evidence="6">
    <location>
        <position position="164"/>
    </location>
    <ligand>
        <name>Mg(2+)</name>
        <dbReference type="ChEBI" id="CHEBI:18420"/>
    </ligand>
</feature>
<evidence type="ECO:0000256" key="6">
    <source>
        <dbReference type="PIRSR" id="PIRSR015582-2"/>
    </source>
</evidence>
<dbReference type="GO" id="GO:0003824">
    <property type="term" value="F:catalytic activity"/>
    <property type="evidence" value="ECO:0007669"/>
    <property type="project" value="InterPro"/>
</dbReference>
<reference evidence="8" key="1">
    <citation type="submission" date="2006-06" db="EMBL/GenBank/DDBJ databases">
        <title>Complete sequence of chromosome of Chelativorans sp. BNC1.</title>
        <authorList>
            <consortium name="US DOE Joint Genome Institute"/>
            <person name="Copeland A."/>
            <person name="Lucas S."/>
            <person name="Lapidus A."/>
            <person name="Barry K."/>
            <person name="Detter J.C."/>
            <person name="Glavina del Rio T."/>
            <person name="Hammon N."/>
            <person name="Israni S."/>
            <person name="Dalin E."/>
            <person name="Tice H."/>
            <person name="Pitluck S."/>
            <person name="Chertkov O."/>
            <person name="Brettin T."/>
            <person name="Bruce D."/>
            <person name="Han C."/>
            <person name="Tapia R."/>
            <person name="Gilna P."/>
            <person name="Schmutz J."/>
            <person name="Larimer F."/>
            <person name="Land M."/>
            <person name="Hauser L."/>
            <person name="Kyrpides N."/>
            <person name="Mikhailova N."/>
            <person name="Richardson P."/>
        </authorList>
    </citation>
    <scope>NUCLEOTIDE SEQUENCE</scope>
    <source>
        <strain evidence="8">BNC1</strain>
    </source>
</reference>
<evidence type="ECO:0000256" key="2">
    <source>
        <dbReference type="ARBA" id="ARBA00005568"/>
    </source>
</evidence>
<gene>
    <name evidence="8" type="ordered locus">Meso_3268</name>
</gene>
<feature type="binding site" evidence="6">
    <location>
        <position position="133"/>
    </location>
    <ligand>
        <name>Mg(2+)</name>
        <dbReference type="ChEBI" id="CHEBI:18420"/>
    </ligand>
</feature>
<evidence type="ECO:0000259" key="7">
    <source>
        <dbReference type="Pfam" id="PF03328"/>
    </source>
</evidence>
<sequence length="297" mass="32416">MKVRMHEPLPRLRRSVLYVPASNEKALRKSAALPCDAVIYDLEDAVGPEEKEDARERLRGFLAGSGRPKCETVIRVNALSSEWGTGDLQVAGACRPDAILLPKIDGPRDILDVDAVLDETDAPRSIRLWAMVETARSVLNIGAIAELGRDPAARLSCLVAGTNDIAKETRVTSRINMAPWLMQIVLAARAGNLTALDGVSNDFRDLEAFARECAEARAMGFDGKTLIHPAQIDPANAAFSPTAAEIAEAEAVVEEFSKPENRFRGVVSIQGRMVERLHLEQSEALLKKAQEIKERGE</sequence>
<dbReference type="EMBL" id="CP000390">
    <property type="protein sequence ID" value="ABG64640.1"/>
    <property type="molecule type" value="Genomic_DNA"/>
</dbReference>
<evidence type="ECO:0000256" key="1">
    <source>
        <dbReference type="ARBA" id="ARBA00001946"/>
    </source>
</evidence>
<dbReference type="InterPro" id="IPR011206">
    <property type="entry name" value="Citrate_lyase_beta/mcl1/mcl2"/>
</dbReference>
<proteinExistence type="inferred from homology"/>
<dbReference type="AlphaFoldDB" id="Q11D85"/>
<dbReference type="SUPFAM" id="SSF51621">
    <property type="entry name" value="Phosphoenolpyruvate/pyruvate domain"/>
    <property type="match status" value="1"/>
</dbReference>
<feature type="binding site" evidence="5">
    <location>
        <position position="75"/>
    </location>
    <ligand>
        <name>substrate</name>
    </ligand>
</feature>
<accession>Q11D85</accession>
<keyword evidence="4 6" id="KW-0460">Magnesium</keyword>
<evidence type="ECO:0000313" key="8">
    <source>
        <dbReference type="EMBL" id="ABG64640.1"/>
    </source>
</evidence>
<keyword evidence="3 6" id="KW-0479">Metal-binding</keyword>
<dbReference type="PANTHER" id="PTHR32308">
    <property type="entry name" value="LYASE BETA SUBUNIT, PUTATIVE (AFU_ORTHOLOGUE AFUA_4G13030)-RELATED"/>
    <property type="match status" value="1"/>
</dbReference>
<dbReference type="GO" id="GO:0000287">
    <property type="term" value="F:magnesium ion binding"/>
    <property type="evidence" value="ECO:0007669"/>
    <property type="project" value="TreeGrafter"/>
</dbReference>
<name>Q11D85_CHESB</name>
<dbReference type="InterPro" id="IPR005000">
    <property type="entry name" value="Aldolase/citrate-lyase_domain"/>
</dbReference>
<dbReference type="PIRSF" id="PIRSF015582">
    <property type="entry name" value="Cit_lyase_B"/>
    <property type="match status" value="1"/>
</dbReference>
<evidence type="ECO:0000256" key="4">
    <source>
        <dbReference type="ARBA" id="ARBA00022842"/>
    </source>
</evidence>
<dbReference type="Gene3D" id="3.20.20.60">
    <property type="entry name" value="Phosphoenolpyruvate-binding domains"/>
    <property type="match status" value="1"/>
</dbReference>
<dbReference type="HOGENOM" id="CLU_044864_0_1_5"/>
<dbReference type="Pfam" id="PF03328">
    <property type="entry name" value="HpcH_HpaI"/>
    <property type="match status" value="1"/>
</dbReference>